<feature type="DNA-binding region" description="H-T-H motif" evidence="2">
    <location>
        <begin position="37"/>
        <end position="56"/>
    </location>
</feature>
<dbReference type="Gene3D" id="1.10.357.10">
    <property type="entry name" value="Tetracycline Repressor, domain 2"/>
    <property type="match status" value="1"/>
</dbReference>
<sequence>MSAGRDTGKDSGWRGSRELWLEAALGALIGRGVGGVKIQPLASGLGLSRTSFYWFFKDRADLLEALLDHWEDTNTRSLLAAAQAYGATANEAVLNVIACFIDEGSFDSRLEFAIRGWALQSDAVMARLKDADTRRINALQAMLEGHGYGPQDAYVRVSTLYHGQIGYISMQVRETLDTRLERVPFYARIYTGTPASDAEMARFLARFDRAAGQGAQARGASA</sequence>
<dbReference type="GO" id="GO:0003677">
    <property type="term" value="F:DNA binding"/>
    <property type="evidence" value="ECO:0007669"/>
    <property type="project" value="UniProtKB-UniRule"/>
</dbReference>
<reference evidence="4 5" key="1">
    <citation type="submission" date="2017-03" db="EMBL/GenBank/DDBJ databases">
        <authorList>
            <person name="Afonso C.L."/>
            <person name="Miller P.J."/>
            <person name="Scott M.A."/>
            <person name="Spackman E."/>
            <person name="Goraichik I."/>
            <person name="Dimitrov K.M."/>
            <person name="Suarez D.L."/>
            <person name="Swayne D.E."/>
        </authorList>
    </citation>
    <scope>NUCLEOTIDE SEQUENCE [LARGE SCALE GENOMIC DNA]</scope>
    <source>
        <strain evidence="4 5">CECT 8110</strain>
    </source>
</reference>
<evidence type="ECO:0000256" key="1">
    <source>
        <dbReference type="ARBA" id="ARBA00023125"/>
    </source>
</evidence>
<accession>A0A1X6ZTI3</accession>
<keyword evidence="5" id="KW-1185">Reference proteome</keyword>
<dbReference type="AlphaFoldDB" id="A0A1X6ZTI3"/>
<dbReference type="InterPro" id="IPR001647">
    <property type="entry name" value="HTH_TetR"/>
</dbReference>
<dbReference type="EMBL" id="FWFU01000004">
    <property type="protein sequence ID" value="SLN61136.1"/>
    <property type="molecule type" value="Genomic_DNA"/>
</dbReference>
<dbReference type="RefSeq" id="WP_085818941.1">
    <property type="nucleotide sequence ID" value="NZ_FWFU01000004.1"/>
</dbReference>
<dbReference type="OrthoDB" id="3218408at2"/>
<evidence type="ECO:0000259" key="3">
    <source>
        <dbReference type="PROSITE" id="PS50977"/>
    </source>
</evidence>
<protein>
    <submittedName>
        <fullName evidence="4">Bacterial regulatory proteins, tetR family</fullName>
    </submittedName>
</protein>
<dbReference type="SUPFAM" id="SSF46689">
    <property type="entry name" value="Homeodomain-like"/>
    <property type="match status" value="1"/>
</dbReference>
<evidence type="ECO:0000256" key="2">
    <source>
        <dbReference type="PROSITE-ProRule" id="PRU00335"/>
    </source>
</evidence>
<evidence type="ECO:0000313" key="4">
    <source>
        <dbReference type="EMBL" id="SLN61136.1"/>
    </source>
</evidence>
<gene>
    <name evidence="4" type="ORF">ROH8110_03439</name>
</gene>
<name>A0A1X6ZTI3_9RHOB</name>
<feature type="domain" description="HTH tetR-type" evidence="3">
    <location>
        <begin position="14"/>
        <end position="74"/>
    </location>
</feature>
<dbReference type="InterPro" id="IPR009057">
    <property type="entry name" value="Homeodomain-like_sf"/>
</dbReference>
<evidence type="ECO:0000313" key="5">
    <source>
        <dbReference type="Proteomes" id="UP000193207"/>
    </source>
</evidence>
<proteinExistence type="predicted"/>
<dbReference type="PROSITE" id="PS50977">
    <property type="entry name" value="HTH_TETR_2"/>
    <property type="match status" value="1"/>
</dbReference>
<organism evidence="4 5">
    <name type="scientific">Roseovarius halotolerans</name>
    <dbReference type="NCBI Taxonomy" id="505353"/>
    <lineage>
        <taxon>Bacteria</taxon>
        <taxon>Pseudomonadati</taxon>
        <taxon>Pseudomonadota</taxon>
        <taxon>Alphaproteobacteria</taxon>
        <taxon>Rhodobacterales</taxon>
        <taxon>Roseobacteraceae</taxon>
        <taxon>Roseovarius</taxon>
    </lineage>
</organism>
<dbReference type="Proteomes" id="UP000193207">
    <property type="component" value="Unassembled WGS sequence"/>
</dbReference>
<keyword evidence="1 2" id="KW-0238">DNA-binding</keyword>
<dbReference type="Pfam" id="PF00440">
    <property type="entry name" value="TetR_N"/>
    <property type="match status" value="1"/>
</dbReference>